<sequence length="80" mass="9318">MNYEKNIPIPEVKNKITNSPSYYSVVKKMINEMEIGDSVLIEDLEYAKKLITSMCILKRMNKGSFISRKQVDGIRFWKNG</sequence>
<protein>
    <submittedName>
        <fullName evidence="1">Uncharacterized protein</fullName>
    </submittedName>
</protein>
<organism evidence="1">
    <name type="scientific">uncultured Caudovirales phage</name>
    <dbReference type="NCBI Taxonomy" id="2100421"/>
    <lineage>
        <taxon>Viruses</taxon>
        <taxon>Duplodnaviria</taxon>
        <taxon>Heunggongvirae</taxon>
        <taxon>Uroviricota</taxon>
        <taxon>Caudoviricetes</taxon>
        <taxon>Peduoviridae</taxon>
        <taxon>Maltschvirus</taxon>
        <taxon>Maltschvirus maltsch</taxon>
    </lineage>
</organism>
<proteinExistence type="predicted"/>
<evidence type="ECO:0000313" key="1">
    <source>
        <dbReference type="EMBL" id="CAB5216902.1"/>
    </source>
</evidence>
<name>A0A6J7WI07_9CAUD</name>
<reference evidence="1" key="1">
    <citation type="submission" date="2020-05" db="EMBL/GenBank/DDBJ databases">
        <authorList>
            <person name="Chiriac C."/>
            <person name="Salcher M."/>
            <person name="Ghai R."/>
            <person name="Kavagutti S V."/>
        </authorList>
    </citation>
    <scope>NUCLEOTIDE SEQUENCE</scope>
</reference>
<gene>
    <name evidence="1" type="ORF">UFOVP198_20</name>
</gene>
<dbReference type="EMBL" id="LR798247">
    <property type="protein sequence ID" value="CAB5216902.1"/>
    <property type="molecule type" value="Genomic_DNA"/>
</dbReference>
<accession>A0A6J7WI07</accession>